<protein>
    <recommendedName>
        <fullName evidence="7">MTOR-associated protein MEAK7</fullName>
    </recommendedName>
    <alternativeName>
        <fullName evidence="9">TBC/LysM-associated domain-containing protein 1</fullName>
    </alternativeName>
    <alternativeName>
        <fullName evidence="8">TLD domain-containing protein 1</fullName>
    </alternativeName>
</protein>
<sequence>MGGSDSKSQGEKEELFFNEEERERVQLIFCTISHGQKSFNKENLQHFVEPVLDHFTGSRLFDWIEGPLPGHKPHHDRRHYSHHHPSHHSTGNPVHLHHFASHLAILLKGHVSELSSVCLFLASTSPSSVSASDLVHFVGNSLHNYEKLLSAHCTAYQSWIFSSATDEIRHKHLACSLLNSLLKSAGDLTVGPNEKAEKSPTLYLDLDQVEKWLSQCHLFHHILQQVLKGGLQFFPTEPHQIVFHPRLPQVRDTNWSKFRTILDFSAVLFLNAALPSEQQTQWKLVYSDALHGSSFARFLQCITTAGMPTVIVIRDKAGLMFGGFASIPWETNPKFAGDHSCFLFQLGPTFSVYKPTGYNNNFMYLNTQQQTLPNGLGMGGQFEYFGLWIDQSFDHGHSRAGTRGCTTYGSPQLSENEDFEIDCIEVWAVGRKKKNDEEDEDDDFEDEAKGGNSKSLLDKVEDVDKALLDLVDRGTVSDHLRAEPVVQETKAHNTIISPF</sequence>
<dbReference type="PROSITE" id="PS51886">
    <property type="entry name" value="TLDC"/>
    <property type="match status" value="1"/>
</dbReference>
<evidence type="ECO:0000256" key="7">
    <source>
        <dbReference type="ARBA" id="ARBA00039594"/>
    </source>
</evidence>
<feature type="region of interest" description="Disordered" evidence="10">
    <location>
        <begin position="434"/>
        <end position="456"/>
    </location>
</feature>
<dbReference type="GO" id="GO:0031929">
    <property type="term" value="P:TOR signaling"/>
    <property type="evidence" value="ECO:0007669"/>
    <property type="project" value="TreeGrafter"/>
</dbReference>
<proteinExistence type="predicted"/>
<evidence type="ECO:0000256" key="10">
    <source>
        <dbReference type="SAM" id="MobiDB-lite"/>
    </source>
</evidence>
<dbReference type="Pfam" id="PF07534">
    <property type="entry name" value="TLD"/>
    <property type="match status" value="1"/>
</dbReference>
<keyword evidence="13" id="KW-1185">Reference proteome</keyword>
<evidence type="ECO:0000256" key="5">
    <source>
        <dbReference type="ARBA" id="ARBA00023136"/>
    </source>
</evidence>
<comment type="caution">
    <text evidence="12">The sequence shown here is derived from an EMBL/GenBank/DDBJ whole genome shotgun (WGS) entry which is preliminary data.</text>
</comment>
<feature type="domain" description="TLDc" evidence="11">
    <location>
        <begin position="260"/>
        <end position="430"/>
    </location>
</feature>
<name>A0AAE1AR30_9GAST</name>
<keyword evidence="6" id="KW-0458">Lysosome</keyword>
<feature type="compositionally biased region" description="Basic residues" evidence="10">
    <location>
        <begin position="72"/>
        <end position="87"/>
    </location>
</feature>
<dbReference type="GO" id="GO:0016020">
    <property type="term" value="C:membrane"/>
    <property type="evidence" value="ECO:0007669"/>
    <property type="project" value="UniProtKB-SubCell"/>
</dbReference>
<evidence type="ECO:0000256" key="1">
    <source>
        <dbReference type="ARBA" id="ARBA00004370"/>
    </source>
</evidence>
<keyword evidence="4" id="KW-0963">Cytoplasm</keyword>
<gene>
    <name evidence="12" type="ORF">RRG08_055437</name>
</gene>
<dbReference type="InterPro" id="IPR006571">
    <property type="entry name" value="TLDc_dom"/>
</dbReference>
<dbReference type="GO" id="GO:0006979">
    <property type="term" value="P:response to oxidative stress"/>
    <property type="evidence" value="ECO:0007669"/>
    <property type="project" value="TreeGrafter"/>
</dbReference>
<evidence type="ECO:0000256" key="3">
    <source>
        <dbReference type="ARBA" id="ARBA00004496"/>
    </source>
</evidence>
<evidence type="ECO:0000256" key="4">
    <source>
        <dbReference type="ARBA" id="ARBA00022490"/>
    </source>
</evidence>
<organism evidence="12 13">
    <name type="scientific">Elysia crispata</name>
    <name type="common">lettuce slug</name>
    <dbReference type="NCBI Taxonomy" id="231223"/>
    <lineage>
        <taxon>Eukaryota</taxon>
        <taxon>Metazoa</taxon>
        <taxon>Spiralia</taxon>
        <taxon>Lophotrochozoa</taxon>
        <taxon>Mollusca</taxon>
        <taxon>Gastropoda</taxon>
        <taxon>Heterobranchia</taxon>
        <taxon>Euthyneura</taxon>
        <taxon>Panpulmonata</taxon>
        <taxon>Sacoglossa</taxon>
        <taxon>Placobranchoidea</taxon>
        <taxon>Plakobranchidae</taxon>
        <taxon>Elysia</taxon>
    </lineage>
</organism>
<evidence type="ECO:0000313" key="13">
    <source>
        <dbReference type="Proteomes" id="UP001283361"/>
    </source>
</evidence>
<dbReference type="GO" id="GO:0005634">
    <property type="term" value="C:nucleus"/>
    <property type="evidence" value="ECO:0007669"/>
    <property type="project" value="TreeGrafter"/>
</dbReference>
<accession>A0AAE1AR30</accession>
<evidence type="ECO:0000313" key="12">
    <source>
        <dbReference type="EMBL" id="KAK3792175.1"/>
    </source>
</evidence>
<evidence type="ECO:0000256" key="2">
    <source>
        <dbReference type="ARBA" id="ARBA00004371"/>
    </source>
</evidence>
<reference evidence="12" key="1">
    <citation type="journal article" date="2023" name="G3 (Bethesda)">
        <title>A reference genome for the long-term kleptoplast-retaining sea slug Elysia crispata morphotype clarki.</title>
        <authorList>
            <person name="Eastman K.E."/>
            <person name="Pendleton A.L."/>
            <person name="Shaikh M.A."/>
            <person name="Suttiyut T."/>
            <person name="Ogas R."/>
            <person name="Tomko P."/>
            <person name="Gavelis G."/>
            <person name="Widhalm J.R."/>
            <person name="Wisecaver J.H."/>
        </authorList>
    </citation>
    <scope>NUCLEOTIDE SEQUENCE</scope>
    <source>
        <strain evidence="12">ECLA1</strain>
    </source>
</reference>
<dbReference type="GO" id="GO:0005764">
    <property type="term" value="C:lysosome"/>
    <property type="evidence" value="ECO:0007669"/>
    <property type="project" value="UniProtKB-SubCell"/>
</dbReference>
<evidence type="ECO:0000256" key="8">
    <source>
        <dbReference type="ARBA" id="ARBA00041780"/>
    </source>
</evidence>
<dbReference type="AlphaFoldDB" id="A0AAE1AR30"/>
<evidence type="ECO:0000256" key="9">
    <source>
        <dbReference type="ARBA" id="ARBA00042134"/>
    </source>
</evidence>
<dbReference type="PANTHER" id="PTHR23354">
    <property type="entry name" value="NUCLEOLAR PROTEIN 7/ESTROGEN RECEPTOR COACTIVATOR-RELATED"/>
    <property type="match status" value="1"/>
</dbReference>
<dbReference type="EMBL" id="JAWDGP010001389">
    <property type="protein sequence ID" value="KAK3792175.1"/>
    <property type="molecule type" value="Genomic_DNA"/>
</dbReference>
<comment type="subcellular location">
    <subcellularLocation>
        <location evidence="3">Cytoplasm</location>
    </subcellularLocation>
    <subcellularLocation>
        <location evidence="2">Lysosome</location>
    </subcellularLocation>
    <subcellularLocation>
        <location evidence="1">Membrane</location>
    </subcellularLocation>
</comment>
<keyword evidence="5" id="KW-0472">Membrane</keyword>
<dbReference type="PANTHER" id="PTHR23354:SF131">
    <property type="entry name" value="MTOR-ASSOCIATED PROTEIN MEAK7"/>
    <property type="match status" value="1"/>
</dbReference>
<dbReference type="SMART" id="SM00584">
    <property type="entry name" value="TLDc"/>
    <property type="match status" value="1"/>
</dbReference>
<dbReference type="Proteomes" id="UP001283361">
    <property type="component" value="Unassembled WGS sequence"/>
</dbReference>
<feature type="compositionally biased region" description="Acidic residues" evidence="10">
    <location>
        <begin position="437"/>
        <end position="446"/>
    </location>
</feature>
<evidence type="ECO:0000259" key="11">
    <source>
        <dbReference type="PROSITE" id="PS51886"/>
    </source>
</evidence>
<feature type="region of interest" description="Disordered" evidence="10">
    <location>
        <begin position="72"/>
        <end position="93"/>
    </location>
</feature>
<evidence type="ECO:0000256" key="6">
    <source>
        <dbReference type="ARBA" id="ARBA00023228"/>
    </source>
</evidence>